<name>A0A8H7XKL1_PSICU</name>
<dbReference type="EMBL" id="JAFIQS010000022">
    <property type="protein sequence ID" value="KAG5161946.1"/>
    <property type="molecule type" value="Genomic_DNA"/>
</dbReference>
<evidence type="ECO:0000313" key="2">
    <source>
        <dbReference type="EMBL" id="KAG5161731.1"/>
    </source>
</evidence>
<gene>
    <name evidence="4" type="ORF">JR316_013080</name>
    <name evidence="1" type="ORF">JR316_013387</name>
    <name evidence="2" type="ORF">JR316_013391</name>
    <name evidence="3" type="ORF">JR316_013396</name>
</gene>
<protein>
    <submittedName>
        <fullName evidence="2">Uncharacterized protein</fullName>
    </submittedName>
</protein>
<dbReference type="EMBL" id="JAFIQS010000027">
    <property type="protein sequence ID" value="KAG5161727.1"/>
    <property type="molecule type" value="Genomic_DNA"/>
</dbReference>
<evidence type="ECO:0000313" key="4">
    <source>
        <dbReference type="EMBL" id="KAG5161946.1"/>
    </source>
</evidence>
<dbReference type="EMBL" id="JAFIQS010000027">
    <property type="protein sequence ID" value="KAG5161736.1"/>
    <property type="molecule type" value="Genomic_DNA"/>
</dbReference>
<reference evidence="2" key="1">
    <citation type="submission" date="2021-02" db="EMBL/GenBank/DDBJ databases">
        <title>Psilocybe cubensis genome.</title>
        <authorList>
            <person name="Mckernan K.J."/>
            <person name="Crawford S."/>
            <person name="Trippe A."/>
            <person name="Kane L.T."/>
            <person name="Mclaughlin S."/>
        </authorList>
    </citation>
    <scope>NUCLEOTIDE SEQUENCE [LARGE SCALE GENOMIC DNA]</scope>
    <source>
        <strain evidence="2">MGC-MH-2018</strain>
    </source>
</reference>
<sequence>MSPRHNKVKEKHSHSPLSDAFLSVSSISKVIVSSGAQRRHVDTFKPLDAHKTPQNDDLDYHNVVSESQYNEMTKNCALTSSRRISSSQPPVECQVIVSADPQRRHVNTSTLAAHKTPQYHNHDHNQPRSLVKMHNNIVVQRHNITDTHLIPTRLFQPAAS</sequence>
<dbReference type="EMBL" id="JAFIQS010000027">
    <property type="protein sequence ID" value="KAG5161731.1"/>
    <property type="molecule type" value="Genomic_DNA"/>
</dbReference>
<accession>A0A8H7XKL1</accession>
<comment type="caution">
    <text evidence="2">The sequence shown here is derived from an EMBL/GenBank/DDBJ whole genome shotgun (WGS) entry which is preliminary data.</text>
</comment>
<organism evidence="2">
    <name type="scientific">Psilocybe cubensis</name>
    <name type="common">Psychedelic mushroom</name>
    <name type="synonym">Stropharia cubensis</name>
    <dbReference type="NCBI Taxonomy" id="181762"/>
    <lineage>
        <taxon>Eukaryota</taxon>
        <taxon>Fungi</taxon>
        <taxon>Dikarya</taxon>
        <taxon>Basidiomycota</taxon>
        <taxon>Agaricomycotina</taxon>
        <taxon>Agaricomycetes</taxon>
        <taxon>Agaricomycetidae</taxon>
        <taxon>Agaricales</taxon>
        <taxon>Agaricineae</taxon>
        <taxon>Strophariaceae</taxon>
        <taxon>Psilocybe</taxon>
    </lineage>
</organism>
<evidence type="ECO:0000313" key="1">
    <source>
        <dbReference type="EMBL" id="KAG5161727.1"/>
    </source>
</evidence>
<evidence type="ECO:0000313" key="3">
    <source>
        <dbReference type="EMBL" id="KAG5161736.1"/>
    </source>
</evidence>
<proteinExistence type="predicted"/>
<dbReference type="AlphaFoldDB" id="A0A8H7XKL1"/>